<dbReference type="AlphaFoldDB" id="D0L244"/>
<evidence type="ECO:0000313" key="1">
    <source>
        <dbReference type="EMBL" id="ACX96767.1"/>
    </source>
</evidence>
<dbReference type="HOGENOM" id="CLU_685016_0_0_6"/>
<protein>
    <submittedName>
        <fullName evidence="1">Uncharacterized protein</fullName>
    </submittedName>
</protein>
<keyword evidence="2" id="KW-1185">Reference proteome</keyword>
<dbReference type="Proteomes" id="UP000009102">
    <property type="component" value="Chromosome"/>
</dbReference>
<reference evidence="1 2" key="1">
    <citation type="submission" date="2009-10" db="EMBL/GenBank/DDBJ databases">
        <title>Complete sequence of Halothiobacillus neapolitanus c2.</title>
        <authorList>
            <consortium name="US DOE Joint Genome Institute"/>
            <person name="Lucas S."/>
            <person name="Copeland A."/>
            <person name="Lapidus A."/>
            <person name="Glavina del Rio T."/>
            <person name="Tice H."/>
            <person name="Bruce D."/>
            <person name="Goodwin L."/>
            <person name="Pitluck S."/>
            <person name="Davenport K."/>
            <person name="Brettin T."/>
            <person name="Detter J.C."/>
            <person name="Han C."/>
            <person name="Tapia R."/>
            <person name="Larimer F."/>
            <person name="Land M."/>
            <person name="Hauser L."/>
            <person name="Kyrpides N."/>
            <person name="Mikhailova N."/>
            <person name="Kerfeld C."/>
            <person name="Cannon G."/>
            <person name="Heinhort S."/>
        </authorList>
    </citation>
    <scope>NUCLEOTIDE SEQUENCE [LARGE SCALE GENOMIC DNA]</scope>
    <source>
        <strain evidence="2">ATCC 23641 / c2</strain>
    </source>
</reference>
<dbReference type="EMBL" id="CP001801">
    <property type="protein sequence ID" value="ACX96767.1"/>
    <property type="molecule type" value="Genomic_DNA"/>
</dbReference>
<organism evidence="1 2">
    <name type="scientific">Halothiobacillus neapolitanus (strain ATCC 23641 / DSM 15147 / CIP 104769 / NCIMB 8539 / c2)</name>
    <name type="common">Thiobacillus neapolitanus</name>
    <dbReference type="NCBI Taxonomy" id="555778"/>
    <lineage>
        <taxon>Bacteria</taxon>
        <taxon>Pseudomonadati</taxon>
        <taxon>Pseudomonadota</taxon>
        <taxon>Gammaproteobacteria</taxon>
        <taxon>Chromatiales</taxon>
        <taxon>Halothiobacillaceae</taxon>
        <taxon>Halothiobacillus</taxon>
    </lineage>
</organism>
<name>D0L244_HALNC</name>
<dbReference type="SUPFAM" id="SSF56059">
    <property type="entry name" value="Glutathione synthetase ATP-binding domain-like"/>
    <property type="match status" value="1"/>
</dbReference>
<sequence>MTEEDHVDIPSTPFLGLAPFLRASIEGQDLQAFARAALGNLNQFPQDANLWMNLSTLMFSLGQRESAFATLNQGLSLQRSFEIPALAQPSSFSVLMLMVPGDIAANTPLDCLLEGSDIDLICHYCALDALLPDPLPAHDAVFVAIGDAPQHRALLTELAAALQAWPVRVLNSPQAIPNTQRDTACQILQDIPGLLIPTTYRTSRAQLTAIAETSHTLSVIAAGLDFPLIVRPLDSHAGRDLERVADRAALQRYLDQVSSTEFFIAPFIDYSGSDGLFRKFRIALVDGKPFAVHMAVSAHWMIHYVNAGMYEDAEKRQEEARFMINFDAFIARHGQALDMIAERMGLDYVLFDGAETQAGDLLIFEIDHVMVVHAMDPVELFPYKREPIQQIQTAFRQLLATSTAETG</sequence>
<proteinExistence type="predicted"/>
<dbReference type="eggNOG" id="COG0189">
    <property type="taxonomic scope" value="Bacteria"/>
</dbReference>
<gene>
    <name evidence="1" type="ordered locus">Hneap_1945</name>
</gene>
<dbReference type="OrthoDB" id="5297883at2"/>
<evidence type="ECO:0000313" key="2">
    <source>
        <dbReference type="Proteomes" id="UP000009102"/>
    </source>
</evidence>
<accession>D0L244</accession>
<dbReference type="KEGG" id="hna:Hneap_1945"/>
<dbReference type="STRING" id="555778.Hneap_1945"/>
<dbReference type="RefSeq" id="WP_012824799.1">
    <property type="nucleotide sequence ID" value="NC_013422.1"/>
</dbReference>